<sequence>MNELEKQLKPLYGRKVEVRIEDASGEGPVAPPRVFELVRVKLENSSGGTGLICDLSVTQHVTIPVFSDGSTKFISEGPDSPRLISEDRGAQLVYSLVWMP</sequence>
<keyword evidence="2" id="KW-1185">Reference proteome</keyword>
<dbReference type="AlphaFoldDB" id="A0A3A1VGV6"/>
<evidence type="ECO:0000313" key="2">
    <source>
        <dbReference type="Proteomes" id="UP000266482"/>
    </source>
</evidence>
<accession>A0A3A1VGV6</accession>
<dbReference type="EMBL" id="QXQA01000001">
    <property type="protein sequence ID" value="RIX60138.1"/>
    <property type="molecule type" value="Genomic_DNA"/>
</dbReference>
<dbReference type="OrthoDB" id="2625189at2"/>
<gene>
    <name evidence="1" type="ORF">D3P08_00690</name>
</gene>
<name>A0A3A1VGV6_9BACL</name>
<protein>
    <submittedName>
        <fullName evidence="1">Uncharacterized protein</fullName>
    </submittedName>
</protein>
<dbReference type="RefSeq" id="WP_119597513.1">
    <property type="nucleotide sequence ID" value="NZ_QXQA01000001.1"/>
</dbReference>
<dbReference type="Proteomes" id="UP000266482">
    <property type="component" value="Unassembled WGS sequence"/>
</dbReference>
<reference evidence="1 2" key="1">
    <citation type="submission" date="2018-09" db="EMBL/GenBank/DDBJ databases">
        <title>Paenibacillus aracenensis nov. sp. isolated from a cave in southern Spain.</title>
        <authorList>
            <person name="Jurado V."/>
            <person name="Gutierrez-Patricio S."/>
            <person name="Gonzalez-Pimentel J.L."/>
            <person name="Miller A.Z."/>
            <person name="Laiz L."/>
            <person name="Saiz-Jimenez C."/>
        </authorList>
    </citation>
    <scope>NUCLEOTIDE SEQUENCE [LARGE SCALE GENOMIC DNA]</scope>
    <source>
        <strain evidence="1 2">DSM 22867</strain>
    </source>
</reference>
<organism evidence="1 2">
    <name type="scientific">Paenibacillus nanensis</name>
    <dbReference type="NCBI Taxonomy" id="393251"/>
    <lineage>
        <taxon>Bacteria</taxon>
        <taxon>Bacillati</taxon>
        <taxon>Bacillota</taxon>
        <taxon>Bacilli</taxon>
        <taxon>Bacillales</taxon>
        <taxon>Paenibacillaceae</taxon>
        <taxon>Paenibacillus</taxon>
    </lineage>
</organism>
<comment type="caution">
    <text evidence="1">The sequence shown here is derived from an EMBL/GenBank/DDBJ whole genome shotgun (WGS) entry which is preliminary data.</text>
</comment>
<proteinExistence type="predicted"/>
<evidence type="ECO:0000313" key="1">
    <source>
        <dbReference type="EMBL" id="RIX60138.1"/>
    </source>
</evidence>